<dbReference type="Pfam" id="PF02397">
    <property type="entry name" value="Bac_transf"/>
    <property type="match status" value="1"/>
</dbReference>
<protein>
    <submittedName>
        <fullName evidence="3">Sugar transferase</fullName>
    </submittedName>
</protein>
<proteinExistence type="inferred from homology"/>
<dbReference type="EMBL" id="JAQNDL010000001">
    <property type="protein sequence ID" value="MDC0717621.1"/>
    <property type="molecule type" value="Genomic_DNA"/>
</dbReference>
<evidence type="ECO:0000259" key="2">
    <source>
        <dbReference type="Pfam" id="PF02397"/>
    </source>
</evidence>
<evidence type="ECO:0000256" key="1">
    <source>
        <dbReference type="ARBA" id="ARBA00006464"/>
    </source>
</evidence>
<feature type="domain" description="Bacterial sugar transferase" evidence="2">
    <location>
        <begin position="7"/>
        <end position="175"/>
    </location>
</feature>
<dbReference type="Proteomes" id="UP001221686">
    <property type="component" value="Unassembled WGS sequence"/>
</dbReference>
<reference evidence="3 4" key="1">
    <citation type="submission" date="2022-11" db="EMBL/GenBank/DDBJ databases">
        <title>Minimal conservation of predation-associated metabolite biosynthetic gene clusters underscores biosynthetic potential of Myxococcota including descriptions for ten novel species: Archangium lansinium sp. nov., Myxococcus landrumus sp. nov., Nannocystis bai.</title>
        <authorList>
            <person name="Ahearne A."/>
            <person name="Stevens C."/>
            <person name="Dowd S."/>
        </authorList>
    </citation>
    <scope>NUCLEOTIDE SEQUENCE [LARGE SCALE GENOMIC DNA]</scope>
    <source>
        <strain evidence="3 4">BB15-2</strain>
    </source>
</reference>
<dbReference type="PANTHER" id="PTHR30576">
    <property type="entry name" value="COLANIC BIOSYNTHESIS UDP-GLUCOSE LIPID CARRIER TRANSFERASE"/>
    <property type="match status" value="1"/>
</dbReference>
<keyword evidence="3" id="KW-0808">Transferase</keyword>
<keyword evidence="4" id="KW-1185">Reference proteome</keyword>
<gene>
    <name evidence="3" type="ORF">POL25_12005</name>
</gene>
<accession>A0ABT5DVL4</accession>
<dbReference type="GO" id="GO:0016740">
    <property type="term" value="F:transferase activity"/>
    <property type="evidence" value="ECO:0007669"/>
    <property type="project" value="UniProtKB-KW"/>
</dbReference>
<dbReference type="InterPro" id="IPR003362">
    <property type="entry name" value="Bact_transf"/>
</dbReference>
<dbReference type="PROSITE" id="PS51257">
    <property type="entry name" value="PROKAR_LIPOPROTEIN"/>
    <property type="match status" value="1"/>
</dbReference>
<evidence type="ECO:0000313" key="3">
    <source>
        <dbReference type="EMBL" id="MDC0717621.1"/>
    </source>
</evidence>
<sequence>MSALARKRAFDLALLLPLVPLFAVAVAALACGVLLCDGRPIFFAQPRIGRDRRVFHILKLRTMTCEPDPAARRPTRFGRFLRLRGLDELPQLLVNVLRGDMSLVGPRPLTAADAERLIAEHPPFARRFDVPPGLTGLAQVYLAQGSALTAALDAAYAEQRTALLDLRILLRTAWMNLVGKRRGALRTTLPIGRPRHLSWP</sequence>
<dbReference type="RefSeq" id="WP_272086105.1">
    <property type="nucleotide sequence ID" value="NZ_JAQNDL010000001.1"/>
</dbReference>
<evidence type="ECO:0000313" key="4">
    <source>
        <dbReference type="Proteomes" id="UP001221686"/>
    </source>
</evidence>
<name>A0ABT5DVL4_9BACT</name>
<comment type="similarity">
    <text evidence="1">Belongs to the bacterial sugar transferase family.</text>
</comment>
<organism evidence="3 4">
    <name type="scientific">Nannocystis bainbridge</name>
    <dbReference type="NCBI Taxonomy" id="2995303"/>
    <lineage>
        <taxon>Bacteria</taxon>
        <taxon>Pseudomonadati</taxon>
        <taxon>Myxococcota</taxon>
        <taxon>Polyangia</taxon>
        <taxon>Nannocystales</taxon>
        <taxon>Nannocystaceae</taxon>
        <taxon>Nannocystis</taxon>
    </lineage>
</organism>
<dbReference type="PANTHER" id="PTHR30576:SF0">
    <property type="entry name" value="UNDECAPRENYL-PHOSPHATE N-ACETYLGALACTOSAMINYL 1-PHOSPHATE TRANSFERASE-RELATED"/>
    <property type="match status" value="1"/>
</dbReference>
<comment type="caution">
    <text evidence="3">The sequence shown here is derived from an EMBL/GenBank/DDBJ whole genome shotgun (WGS) entry which is preliminary data.</text>
</comment>